<feature type="binding site" evidence="1">
    <location>
        <position position="36"/>
    </location>
    <ligand>
        <name>ATP</name>
        <dbReference type="ChEBI" id="CHEBI:30616"/>
    </ligand>
</feature>
<feature type="active site" evidence="2">
    <location>
        <position position="168"/>
    </location>
</feature>
<comment type="caution">
    <text evidence="5">The sequence shown here is derived from an EMBL/GenBank/DDBJ whole genome shotgun (WGS) entry which is preliminary data.</text>
</comment>
<evidence type="ECO:0000256" key="3">
    <source>
        <dbReference type="PIRSR" id="PIRSR640198-2"/>
    </source>
</evidence>
<dbReference type="SUPFAM" id="SSF140931">
    <property type="entry name" value="Fic-like"/>
    <property type="match status" value="1"/>
</dbReference>
<sequence length="333" mass="38514">MRYVGELNAYSMLVPDVDFFIKMHVAKEATTSSRIEGTRTKIDEAILPEEEINPEKRDDWIEVQNYIRAMNFAIGELEKLPISMRLIKETHGVLLSGVRGESKSPGEIRRSQNWIGGSSLQDAFFIPPYPDELPALLTDFEKFLHNKELDIPHLIKIAIVHYQFETIHPFLDGNGRTGRLLIALQLVALGILKKPTLYLSDFFERNKGSYYDSLTMVRASNDLEQWIKFFLMGVITTAKSGKETFEAIIKLRQQYEQRILSLGSRTKQGQKLLLVLFSDPIITVKHAAQELNMTFPRVNRMIEDFQKLNILKEITGYSRNRMFALYEYLDLFR</sequence>
<proteinExistence type="predicted"/>
<feature type="binding site" evidence="3">
    <location>
        <begin position="210"/>
        <end position="211"/>
    </location>
    <ligand>
        <name>ATP</name>
        <dbReference type="ChEBI" id="CHEBI:30616"/>
    </ligand>
</feature>
<dbReference type="InterPro" id="IPR026287">
    <property type="entry name" value="SoFic-like"/>
</dbReference>
<evidence type="ECO:0000313" key="6">
    <source>
        <dbReference type="Proteomes" id="UP000319783"/>
    </source>
</evidence>
<feature type="binding site" evidence="1">
    <location>
        <position position="168"/>
    </location>
    <ligand>
        <name>ATP</name>
        <dbReference type="ChEBI" id="CHEBI:30616"/>
    </ligand>
</feature>
<dbReference type="Proteomes" id="UP000319783">
    <property type="component" value="Unassembled WGS sequence"/>
</dbReference>
<keyword evidence="1" id="KW-0067">ATP-binding</keyword>
<gene>
    <name evidence="5" type="ORF">JETT_1146</name>
</gene>
<accession>A0A533QPS7</accession>
<dbReference type="PIRSF" id="PIRSF038925">
    <property type="entry name" value="AMP-prot_trans"/>
    <property type="match status" value="1"/>
</dbReference>
<keyword evidence="1" id="KW-0547">Nucleotide-binding</keyword>
<name>A0A533QPS7_9BACT</name>
<feature type="domain" description="Fido" evidence="4">
    <location>
        <begin position="82"/>
        <end position="232"/>
    </location>
</feature>
<dbReference type="InterPro" id="IPR025758">
    <property type="entry name" value="Fic/DOC_N"/>
</dbReference>
<feature type="binding site" evidence="1">
    <location>
        <begin position="173"/>
        <end position="179"/>
    </location>
    <ligand>
        <name>ATP</name>
        <dbReference type="ChEBI" id="CHEBI:30616"/>
    </ligand>
</feature>
<evidence type="ECO:0000256" key="2">
    <source>
        <dbReference type="PIRSR" id="PIRSR640198-1"/>
    </source>
</evidence>
<organism evidence="5 6">
    <name type="scientific">Candidatus Jettenia ecosi</name>
    <dbReference type="NCBI Taxonomy" id="2494326"/>
    <lineage>
        <taxon>Bacteria</taxon>
        <taxon>Pseudomonadati</taxon>
        <taxon>Planctomycetota</taxon>
        <taxon>Candidatus Brocadiia</taxon>
        <taxon>Candidatus Brocadiales</taxon>
        <taxon>Candidatus Brocadiaceae</taxon>
        <taxon>Candidatus Jettenia</taxon>
    </lineage>
</organism>
<evidence type="ECO:0000256" key="1">
    <source>
        <dbReference type="PIRSR" id="PIRSR038925-1"/>
    </source>
</evidence>
<dbReference type="InterPro" id="IPR036597">
    <property type="entry name" value="Fido-like_dom_sf"/>
</dbReference>
<protein>
    <recommendedName>
        <fullName evidence="4">Fido domain-containing protein</fullName>
    </recommendedName>
</protein>
<dbReference type="PROSITE" id="PS51459">
    <property type="entry name" value="FIDO"/>
    <property type="match status" value="1"/>
</dbReference>
<dbReference type="Pfam" id="PF02661">
    <property type="entry name" value="Fic"/>
    <property type="match status" value="1"/>
</dbReference>
<dbReference type="PANTHER" id="PTHR13504">
    <property type="entry name" value="FIDO DOMAIN-CONTAINING PROTEIN DDB_G0283145"/>
    <property type="match status" value="1"/>
</dbReference>
<evidence type="ECO:0000313" key="5">
    <source>
        <dbReference type="EMBL" id="TLD42590.1"/>
    </source>
</evidence>
<dbReference type="InterPro" id="IPR040198">
    <property type="entry name" value="Fido_containing"/>
</dbReference>
<feature type="binding site" evidence="3">
    <location>
        <begin position="172"/>
        <end position="179"/>
    </location>
    <ligand>
        <name>ATP</name>
        <dbReference type="ChEBI" id="CHEBI:30616"/>
    </ligand>
</feature>
<evidence type="ECO:0000259" key="4">
    <source>
        <dbReference type="PROSITE" id="PS51459"/>
    </source>
</evidence>
<dbReference type="Gene3D" id="1.10.3290.10">
    <property type="entry name" value="Fido-like domain"/>
    <property type="match status" value="1"/>
</dbReference>
<dbReference type="InterPro" id="IPR003812">
    <property type="entry name" value="Fido"/>
</dbReference>
<reference evidence="5 6" key="1">
    <citation type="submission" date="2019-04" db="EMBL/GenBank/DDBJ databases">
        <title>Genome of a novel bacterium Candidatus Jettenia ecosi reconstructed from metagenome of an anammox bioreactor.</title>
        <authorList>
            <person name="Mardanov A.V."/>
            <person name="Beletsky A.V."/>
            <person name="Ravin N.V."/>
            <person name="Botchkova E.A."/>
            <person name="Litti Y.V."/>
            <person name="Nozhevnikova A.N."/>
        </authorList>
    </citation>
    <scope>NUCLEOTIDE SEQUENCE [LARGE SCALE GENOMIC DNA]</scope>
    <source>
        <strain evidence="5">J2</strain>
    </source>
</reference>
<dbReference type="Pfam" id="PF13784">
    <property type="entry name" value="Fic_N"/>
    <property type="match status" value="1"/>
</dbReference>
<dbReference type="AlphaFoldDB" id="A0A533QPS7"/>
<dbReference type="GO" id="GO:0005524">
    <property type="term" value="F:ATP binding"/>
    <property type="evidence" value="ECO:0007669"/>
    <property type="project" value="UniProtKB-KW"/>
</dbReference>
<dbReference type="PANTHER" id="PTHR13504:SF38">
    <property type="entry name" value="FIDO DOMAIN-CONTAINING PROTEIN"/>
    <property type="match status" value="1"/>
</dbReference>
<dbReference type="EMBL" id="SULG01000017">
    <property type="protein sequence ID" value="TLD42590.1"/>
    <property type="molecule type" value="Genomic_DNA"/>
</dbReference>
<feature type="binding site" evidence="1">
    <location>
        <position position="210"/>
    </location>
    <ligand>
        <name>ATP</name>
        <dbReference type="ChEBI" id="CHEBI:30616"/>
    </ligand>
</feature>